<feature type="transmembrane region" description="Helical" evidence="1">
    <location>
        <begin position="49"/>
        <end position="67"/>
    </location>
</feature>
<name>A0A402A543_9CHLR</name>
<feature type="transmembrane region" description="Helical" evidence="1">
    <location>
        <begin position="26"/>
        <end position="43"/>
    </location>
</feature>
<dbReference type="AlphaFoldDB" id="A0A402A543"/>
<gene>
    <name evidence="2" type="ORF">KTT_40270</name>
    <name evidence="3" type="ORF">KTT_40810</name>
</gene>
<keyword evidence="1" id="KW-1133">Transmembrane helix</keyword>
<protein>
    <submittedName>
        <fullName evidence="3">Uncharacterized protein</fullName>
    </submittedName>
</protein>
<reference evidence="3" key="2">
    <citation type="journal article" date="2019" name="Int. J. Syst. Evol. Microbiol.">
        <title>Tengunoibacter tsumagoiensis gen. nov., sp. nov., Dictyobacter kobayashii sp. nov., Dictyobacter alpinus sp. nov., and description of Dictyobacteraceae fam. nov. within the order Ktedonobacterales isolated from Tengu-no-mugimeshi, a soil-like granular mass of micro-organisms, and emended descriptions of the genera Ktedonobacter and Dictyobacter.</title>
        <authorList>
            <person name="Wang C."/>
            <person name="Zheng Y."/>
            <person name="Sakai Y."/>
            <person name="Toyoda A."/>
            <person name="Minakuchi Y."/>
            <person name="Abe K."/>
            <person name="Yokota A."/>
            <person name="Yabe S."/>
        </authorList>
    </citation>
    <scope>NUCLEOTIDE SEQUENCE</scope>
    <source>
        <strain evidence="3">Uno3</strain>
    </source>
</reference>
<dbReference type="Proteomes" id="UP000287352">
    <property type="component" value="Unassembled WGS sequence"/>
</dbReference>
<accession>A0A402A543</accession>
<proteinExistence type="predicted"/>
<dbReference type="EMBL" id="BIFR01000001">
    <property type="protein sequence ID" value="GCE14168.1"/>
    <property type="molecule type" value="Genomic_DNA"/>
</dbReference>
<reference evidence="4" key="1">
    <citation type="submission" date="2018-12" db="EMBL/GenBank/DDBJ databases">
        <title>Tengunoibacter tsumagoiensis gen. nov., sp. nov., Dictyobacter kobayashii sp. nov., D. alpinus sp. nov., and D. joshuensis sp. nov. and description of Dictyobacteraceae fam. nov. within the order Ktedonobacterales isolated from Tengu-no-mugimeshi.</title>
        <authorList>
            <person name="Wang C.M."/>
            <person name="Zheng Y."/>
            <person name="Sakai Y."/>
            <person name="Toyoda A."/>
            <person name="Minakuchi Y."/>
            <person name="Abe K."/>
            <person name="Yokota A."/>
            <person name="Yabe S."/>
        </authorList>
    </citation>
    <scope>NUCLEOTIDE SEQUENCE [LARGE SCALE GENOMIC DNA]</scope>
    <source>
        <strain evidence="4">Uno3</strain>
    </source>
</reference>
<evidence type="ECO:0000313" key="3">
    <source>
        <dbReference type="EMBL" id="GCE14222.1"/>
    </source>
</evidence>
<dbReference type="Gene3D" id="1.10.287.1490">
    <property type="match status" value="1"/>
</dbReference>
<dbReference type="EMBL" id="BIFR01000001">
    <property type="protein sequence ID" value="GCE14222.1"/>
    <property type="molecule type" value="Genomic_DNA"/>
</dbReference>
<keyword evidence="1" id="KW-0812">Transmembrane</keyword>
<comment type="caution">
    <text evidence="3">The sequence shown here is derived from an EMBL/GenBank/DDBJ whole genome shotgun (WGS) entry which is preliminary data.</text>
</comment>
<evidence type="ECO:0000313" key="2">
    <source>
        <dbReference type="EMBL" id="GCE14168.1"/>
    </source>
</evidence>
<organism evidence="3 4">
    <name type="scientific">Tengunoibacter tsumagoiensis</name>
    <dbReference type="NCBI Taxonomy" id="2014871"/>
    <lineage>
        <taxon>Bacteria</taxon>
        <taxon>Bacillati</taxon>
        <taxon>Chloroflexota</taxon>
        <taxon>Ktedonobacteria</taxon>
        <taxon>Ktedonobacterales</taxon>
        <taxon>Dictyobacteraceae</taxon>
        <taxon>Tengunoibacter</taxon>
    </lineage>
</organism>
<evidence type="ECO:0000313" key="4">
    <source>
        <dbReference type="Proteomes" id="UP000287352"/>
    </source>
</evidence>
<sequence length="354" mass="39786">MARAAQAKGLISEDSATAAIALSKNLFYVMMANLVWGAVQRVIPGMPDSVILIISLIFIVIRSYFALEYSKVVHALQPHDDHKKEPRKSRVQEVHDELLEILDQRMDQRQSSLDRELSKSRDAVHEAVTGLEAKVREVQESIVNLDRELAEVHGSIASLNHGLVEIQAFKVQVHEAIEGFNGEIQAIHGEIGEQIGISLLERVEPLMRTIEDCNRTAFDQLGDRIATLREELSSKIGAIHGELQVQVQEVREVQTKITEVHTEVHSVQMIAGPANRGLPRVDRESSTDEVQVHQVQGIEEEVHAFFDTWMVDHAGEYPPNSIITENFGIRSKTTLAKYKDRHRKSKVQPMLVQA</sequence>
<evidence type="ECO:0000256" key="1">
    <source>
        <dbReference type="SAM" id="Phobius"/>
    </source>
</evidence>
<keyword evidence="4" id="KW-1185">Reference proteome</keyword>
<keyword evidence="1" id="KW-0472">Membrane</keyword>